<dbReference type="InterPro" id="IPR041555">
    <property type="entry name" value="MG3"/>
</dbReference>
<dbReference type="PANTHER" id="PTHR11412">
    <property type="entry name" value="MACROGLOBULIN / COMPLEMENT"/>
    <property type="match status" value="1"/>
</dbReference>
<organism evidence="4 5">
    <name type="scientific">Anopheles maculatus</name>
    <dbReference type="NCBI Taxonomy" id="74869"/>
    <lineage>
        <taxon>Eukaryota</taxon>
        <taxon>Metazoa</taxon>
        <taxon>Ecdysozoa</taxon>
        <taxon>Arthropoda</taxon>
        <taxon>Hexapoda</taxon>
        <taxon>Insecta</taxon>
        <taxon>Pterygota</taxon>
        <taxon>Neoptera</taxon>
        <taxon>Endopterygota</taxon>
        <taxon>Diptera</taxon>
        <taxon>Nematocera</taxon>
        <taxon>Culicoidea</taxon>
        <taxon>Culicidae</taxon>
        <taxon>Anophelinae</taxon>
        <taxon>Anopheles</taxon>
        <taxon>Anopheles maculatus group</taxon>
    </lineage>
</organism>
<dbReference type="AlphaFoldDB" id="A0A182SAJ0"/>
<feature type="domain" description="Macroglobulin" evidence="3">
    <location>
        <begin position="181"/>
        <end position="230"/>
    </location>
</feature>
<reference evidence="4" key="2">
    <citation type="submission" date="2020-05" db="UniProtKB">
        <authorList>
            <consortium name="EnsemblMetazoa"/>
        </authorList>
    </citation>
    <scope>IDENTIFICATION</scope>
    <source>
        <strain evidence="4">maculatus3</strain>
    </source>
</reference>
<evidence type="ECO:0000256" key="1">
    <source>
        <dbReference type="ARBA" id="ARBA00022729"/>
    </source>
</evidence>
<dbReference type="InterPro" id="IPR050473">
    <property type="entry name" value="A2M/Complement_sys"/>
</dbReference>
<dbReference type="Gene3D" id="2.60.40.1940">
    <property type="match status" value="1"/>
</dbReference>
<dbReference type="EnsemblMetazoa" id="AMAM002923-RA">
    <property type="protein sequence ID" value="AMAM002923-PA"/>
    <property type="gene ID" value="AMAM002923"/>
</dbReference>
<evidence type="ECO:0000259" key="3">
    <source>
        <dbReference type="Pfam" id="PF17791"/>
    </source>
</evidence>
<dbReference type="Proteomes" id="UP000075901">
    <property type="component" value="Unassembled WGS sequence"/>
</dbReference>
<keyword evidence="2" id="KW-0882">Thioester bond</keyword>
<dbReference type="Gene3D" id="2.60.40.1930">
    <property type="match status" value="1"/>
</dbReference>
<evidence type="ECO:0000313" key="4">
    <source>
        <dbReference type="EnsemblMetazoa" id="AMAM002923-PA"/>
    </source>
</evidence>
<dbReference type="Pfam" id="PF17791">
    <property type="entry name" value="MG3"/>
    <property type="match status" value="1"/>
</dbReference>
<accession>A0A182SAJ0</accession>
<keyword evidence="1" id="KW-0732">Signal</keyword>
<keyword evidence="5" id="KW-1185">Reference proteome</keyword>
<evidence type="ECO:0000313" key="5">
    <source>
        <dbReference type="Proteomes" id="UP000075901"/>
    </source>
</evidence>
<dbReference type="VEuPathDB" id="VectorBase:AMAM002923"/>
<proteinExistence type="predicted"/>
<protein>
    <submittedName>
        <fullName evidence="4">MG3 domain-containing protein</fullName>
    </submittedName>
</protein>
<sequence length="459" mass="51198">MDTAASTFEIENIGMEEGDVIVTTTLDPKQVQLYLIPPEWSHAAGDHEAIQLDIVTSSKTPAEARLTGQIKQAQLPKVLIQLSDTLHTPGDFLKFRILLTDELNKPLPRRKHPFNLTIALQHESQHTVASWAAKLLPGDIYSGQYLFADDRDIGDWNITVTMGQQTTSKRFQVMLYSAPIHKITIKTGDLITLQDEVISINVEALYTFGKMLRGTLTVTVTGDDDRIVKRSTPIAGNKIVMIPMEAIITDRHTSATRTIHVNATVSTTNGLTQRVYSQAKSIKIYASPYKLDVLRMVDFTPGQNATLLIKASKANGNPLKELSHSKSNVSVRVKFNNEDSIITRMFVTSLDKDGTAMLSVPTDSITELLTVEVQYQDVSASITLEPAYSLQLHVLIANSKPFERNEGFKLVLVASHPMDGVLAVIRKHDGENIPLLLYCNHQNYYEHFVPLVRRDDVKR</sequence>
<evidence type="ECO:0000256" key="2">
    <source>
        <dbReference type="ARBA" id="ARBA00022966"/>
    </source>
</evidence>
<dbReference type="PANTHER" id="PTHR11412:SF136">
    <property type="entry name" value="CD109 ANTIGEN"/>
    <property type="match status" value="1"/>
</dbReference>
<name>A0A182SAJ0_9DIPT</name>
<reference evidence="5" key="1">
    <citation type="submission" date="2013-09" db="EMBL/GenBank/DDBJ databases">
        <title>The Genome Sequence of Anopheles maculatus species B.</title>
        <authorList>
            <consortium name="The Broad Institute Genomics Platform"/>
            <person name="Neafsey D.E."/>
            <person name="Besansky N."/>
            <person name="Howell P."/>
            <person name="Walton C."/>
            <person name="Young S.K."/>
            <person name="Zeng Q."/>
            <person name="Gargeya S."/>
            <person name="Fitzgerald M."/>
            <person name="Haas B."/>
            <person name="Abouelleil A."/>
            <person name="Allen A.W."/>
            <person name="Alvarado L."/>
            <person name="Arachchi H.M."/>
            <person name="Berlin A.M."/>
            <person name="Chapman S.B."/>
            <person name="Gainer-Dewar J."/>
            <person name="Goldberg J."/>
            <person name="Griggs A."/>
            <person name="Gujja S."/>
            <person name="Hansen M."/>
            <person name="Howarth C."/>
            <person name="Imamovic A."/>
            <person name="Ireland A."/>
            <person name="Larimer J."/>
            <person name="McCowan C."/>
            <person name="Murphy C."/>
            <person name="Pearson M."/>
            <person name="Poon T.W."/>
            <person name="Priest M."/>
            <person name="Roberts A."/>
            <person name="Saif S."/>
            <person name="Shea T."/>
            <person name="Sisk P."/>
            <person name="Sykes S."/>
            <person name="Wortman J."/>
            <person name="Nusbaum C."/>
            <person name="Birren B."/>
        </authorList>
    </citation>
    <scope>NUCLEOTIDE SEQUENCE [LARGE SCALE GENOMIC DNA]</scope>
    <source>
        <strain evidence="5">maculatus3</strain>
    </source>
</reference>